<dbReference type="EMBL" id="SRSO01000018">
    <property type="protein sequence ID" value="TGV01937.1"/>
    <property type="molecule type" value="Genomic_DNA"/>
</dbReference>
<feature type="transmembrane region" description="Helical" evidence="1">
    <location>
        <begin position="151"/>
        <end position="172"/>
    </location>
</feature>
<dbReference type="Proteomes" id="UP000307602">
    <property type="component" value="Unassembled WGS sequence"/>
</dbReference>
<feature type="transmembrane region" description="Helical" evidence="1">
    <location>
        <begin position="127"/>
        <end position="145"/>
    </location>
</feature>
<reference evidence="2 3" key="1">
    <citation type="submission" date="2019-04" db="EMBL/GenBank/DDBJ databases">
        <authorList>
            <person name="Liu A."/>
        </authorList>
    </citation>
    <scope>NUCLEOTIDE SEQUENCE [LARGE SCALE GENOMIC DNA]</scope>
    <source>
        <strain evidence="2 3">RZ03</strain>
    </source>
</reference>
<sequence>MFKNPFSFSGRIRRLEYGLTFLFYAFILILNIFFTEISELLDSIFVLLIFTTYWVLLAQGSKRCHDLGNSGFYQLIPFYIFIMFFYDGQNNENKYGLNPKSKEYLEKKSSIKFPAVKKITRIKTFEIITITLLLALILGINNLIFFEYDTYLTLSYFAMPIPGFIVLLYVSYYKKPYPEEKSSLVNQQLVFAGFYYLTIRLYNVIFRLADIGFETIISELIAILFIFGLTYISLGLYSFIFNHRLKDV</sequence>
<keyword evidence="1" id="KW-0472">Membrane</keyword>
<keyword evidence="3" id="KW-1185">Reference proteome</keyword>
<dbReference type="PANTHER" id="PTHR34980">
    <property type="entry name" value="INNER MEMBRANE PROTEIN-RELATED-RELATED"/>
    <property type="match status" value="1"/>
</dbReference>
<evidence type="ECO:0000256" key="1">
    <source>
        <dbReference type="SAM" id="Phobius"/>
    </source>
</evidence>
<keyword evidence="1" id="KW-1133">Transmembrane helix</keyword>
<feature type="transmembrane region" description="Helical" evidence="1">
    <location>
        <begin position="184"/>
        <end position="205"/>
    </location>
</feature>
<gene>
    <name evidence="2" type="ORF">EM932_13200</name>
</gene>
<protein>
    <submittedName>
        <fullName evidence="2">DUF805 domain-containing protein</fullName>
    </submittedName>
</protein>
<evidence type="ECO:0000313" key="3">
    <source>
        <dbReference type="Proteomes" id="UP000307602"/>
    </source>
</evidence>
<dbReference type="Pfam" id="PF05656">
    <property type="entry name" value="DUF805"/>
    <property type="match status" value="1"/>
</dbReference>
<dbReference type="AlphaFoldDB" id="A0A4S1DV52"/>
<dbReference type="GO" id="GO:0005886">
    <property type="term" value="C:plasma membrane"/>
    <property type="evidence" value="ECO:0007669"/>
    <property type="project" value="TreeGrafter"/>
</dbReference>
<comment type="caution">
    <text evidence="2">The sequence shown here is derived from an EMBL/GenBank/DDBJ whole genome shotgun (WGS) entry which is preliminary data.</text>
</comment>
<feature type="transmembrane region" description="Helical" evidence="1">
    <location>
        <begin position="15"/>
        <end position="34"/>
    </location>
</feature>
<accession>A0A4S1DV52</accession>
<evidence type="ECO:0000313" key="2">
    <source>
        <dbReference type="EMBL" id="TGV01937.1"/>
    </source>
</evidence>
<name>A0A4S1DV52_9FLAO</name>
<dbReference type="RefSeq" id="WP_135877662.1">
    <property type="nucleotide sequence ID" value="NZ_SRSO01000018.1"/>
</dbReference>
<dbReference type="InterPro" id="IPR008523">
    <property type="entry name" value="DUF805"/>
</dbReference>
<feature type="transmembrane region" description="Helical" evidence="1">
    <location>
        <begin position="40"/>
        <end position="57"/>
    </location>
</feature>
<organism evidence="2 3">
    <name type="scientific">Flavivirga rizhaonensis</name>
    <dbReference type="NCBI Taxonomy" id="2559571"/>
    <lineage>
        <taxon>Bacteria</taxon>
        <taxon>Pseudomonadati</taxon>
        <taxon>Bacteroidota</taxon>
        <taxon>Flavobacteriia</taxon>
        <taxon>Flavobacteriales</taxon>
        <taxon>Flavobacteriaceae</taxon>
        <taxon>Flavivirga</taxon>
    </lineage>
</organism>
<proteinExistence type="predicted"/>
<dbReference type="OrthoDB" id="9812349at2"/>
<feature type="transmembrane region" description="Helical" evidence="1">
    <location>
        <begin position="217"/>
        <end position="240"/>
    </location>
</feature>
<dbReference type="PANTHER" id="PTHR34980:SF3">
    <property type="entry name" value="BLR8105 PROTEIN"/>
    <property type="match status" value="1"/>
</dbReference>
<keyword evidence="1" id="KW-0812">Transmembrane</keyword>